<dbReference type="AlphaFoldDB" id="L7JXI8"/>
<evidence type="ECO:0000313" key="3">
    <source>
        <dbReference type="Proteomes" id="UP000011185"/>
    </source>
</evidence>
<feature type="chain" id="PRO_5003979225" evidence="1">
    <location>
        <begin position="20"/>
        <end position="267"/>
    </location>
</feature>
<accession>L7JXI8</accession>
<reference evidence="2 3" key="1">
    <citation type="journal article" date="2012" name="PLoS Pathog.">
        <title>The genome of the obligate intracellular parasite Trachipleistophora hominis: new insights into microsporidian genome dynamics and reductive evolution.</title>
        <authorList>
            <person name="Heinz E."/>
            <person name="Williams T.A."/>
            <person name="Nakjang S."/>
            <person name="Noel C.J."/>
            <person name="Swan D.C."/>
            <person name="Goldberg A.V."/>
            <person name="Harris S.R."/>
            <person name="Weinmaier T."/>
            <person name="Markert S."/>
            <person name="Becher D."/>
            <person name="Bernhardt J."/>
            <person name="Dagan T."/>
            <person name="Hacker C."/>
            <person name="Lucocq J.M."/>
            <person name="Schweder T."/>
            <person name="Rattei T."/>
            <person name="Hall N."/>
            <person name="Hirt R.P."/>
            <person name="Embley T.M."/>
        </authorList>
    </citation>
    <scope>NUCLEOTIDE SEQUENCE [LARGE SCALE GENOMIC DNA]</scope>
</reference>
<dbReference type="Proteomes" id="UP000011185">
    <property type="component" value="Unassembled WGS sequence"/>
</dbReference>
<proteinExistence type="predicted"/>
<dbReference type="EMBL" id="JH993887">
    <property type="protein sequence ID" value="ELQ76035.1"/>
    <property type="molecule type" value="Genomic_DNA"/>
</dbReference>
<gene>
    <name evidence="2" type="ORF">THOM_0986</name>
</gene>
<name>L7JXI8_TRAHO</name>
<keyword evidence="1" id="KW-0732">Signal</keyword>
<protein>
    <submittedName>
        <fullName evidence="2">Uncharacterized protein</fullName>
    </submittedName>
</protein>
<sequence>MELHICFCLFLSFISDIMCSNINETEQFSSDTYTNPNETHIVYYSAKFRGRTLKIRCKLPSTHVTIVPPDVLIGVTKFADTVASILNKKFEDRTLSDYLNILDILFVLEKCLCVILEDIQQGQQEYFDMAQDVFLSFQDQENYRSIISQLDEAYSNHLKSKQECLNALRYGVCSLIELSGVNTENGIINRVLINKLVTSMSPYFQETPVTYDDLVSSYQAITSQHNAYHEYFVNDTSMLKLAGYMTEDNDPDLLEILENIRRIILNE</sequence>
<evidence type="ECO:0000256" key="1">
    <source>
        <dbReference type="SAM" id="SignalP"/>
    </source>
</evidence>
<dbReference type="VEuPathDB" id="MicrosporidiaDB:THOM_0986"/>
<dbReference type="HOGENOM" id="CLU_1042765_0_0_1"/>
<feature type="signal peptide" evidence="1">
    <location>
        <begin position="1"/>
        <end position="19"/>
    </location>
</feature>
<dbReference type="InParanoid" id="L7JXI8"/>
<keyword evidence="3" id="KW-1185">Reference proteome</keyword>
<organism evidence="2 3">
    <name type="scientific">Trachipleistophora hominis</name>
    <name type="common">Microsporidian parasite</name>
    <dbReference type="NCBI Taxonomy" id="72359"/>
    <lineage>
        <taxon>Eukaryota</taxon>
        <taxon>Fungi</taxon>
        <taxon>Fungi incertae sedis</taxon>
        <taxon>Microsporidia</taxon>
        <taxon>Pleistophoridae</taxon>
        <taxon>Trachipleistophora</taxon>
    </lineage>
</organism>
<evidence type="ECO:0000313" key="2">
    <source>
        <dbReference type="EMBL" id="ELQ76035.1"/>
    </source>
</evidence>